<geneLocation type="plasmid" evidence="1 2">
    <name>pSHaeC</name>
</geneLocation>
<dbReference type="AlphaFoldDB" id="Q4L2Y2"/>
<gene>
    <name evidence="1" type="ordered locus">pSHaeC03</name>
</gene>
<accession>Q4L2Y2</accession>
<protein>
    <submittedName>
        <fullName evidence="1">Uncharacterized protein</fullName>
    </submittedName>
</protein>
<proteinExistence type="predicted"/>
<reference evidence="1 2" key="1">
    <citation type="journal article" date="2005" name="J. Bacteriol.">
        <title>Whole-genome sequencing of Staphylococcus haemolyticus uncovers the extreme plasticity of its genome and the evolution of human-colonizing staphylococcal species.</title>
        <authorList>
            <person name="Takeuchi F."/>
            <person name="Watanabe S."/>
            <person name="Baba T."/>
            <person name="Yuzawa H."/>
            <person name="Ito T."/>
            <person name="Morimoto Y."/>
            <person name="Kuroda M."/>
            <person name="Cui L."/>
            <person name="Takahashi M."/>
            <person name="Ankai A."/>
            <person name="Baba S."/>
            <person name="Fukui S."/>
            <person name="Lee J.C."/>
            <person name="Hiramatsu K."/>
        </authorList>
    </citation>
    <scope>NUCLEOTIDE SEQUENCE [LARGE SCALE GENOMIC DNA]</scope>
    <source>
        <strain evidence="1 2">JCSC1435</strain>
        <plasmid evidence="1">pSHaeC</plasmid>
    </source>
</reference>
<dbReference type="KEGG" id="sha:pSHaeC03"/>
<dbReference type="Proteomes" id="UP000000543">
    <property type="component" value="Plasmid pSHaeC"/>
</dbReference>
<organism evidence="1 2">
    <name type="scientific">Staphylococcus haemolyticus (strain JCSC1435)</name>
    <dbReference type="NCBI Taxonomy" id="279808"/>
    <lineage>
        <taxon>Bacteria</taxon>
        <taxon>Bacillati</taxon>
        <taxon>Bacillota</taxon>
        <taxon>Bacilli</taxon>
        <taxon>Bacillales</taxon>
        <taxon>Staphylococcaceae</taxon>
        <taxon>Staphylococcus</taxon>
    </lineage>
</organism>
<dbReference type="HOGENOM" id="CLU_3066452_0_0_9"/>
<keyword evidence="1" id="KW-0614">Plasmid</keyword>
<name>Q4L2Y2_STAHJ</name>
<evidence type="ECO:0000313" key="1">
    <source>
        <dbReference type="EMBL" id="BAE05995.1"/>
    </source>
</evidence>
<evidence type="ECO:0000313" key="2">
    <source>
        <dbReference type="Proteomes" id="UP000000543"/>
    </source>
</evidence>
<dbReference type="EMBL" id="AP006719">
    <property type="protein sequence ID" value="BAE05995.1"/>
    <property type="molecule type" value="Genomic_DNA"/>
</dbReference>
<sequence>MYSSNITLLYYTCKALPVQKGGATSNDCRSVCYEVYRMSNYCWACSLFIKSRT</sequence>